<dbReference type="InterPro" id="IPR027383">
    <property type="entry name" value="Znf_put"/>
</dbReference>
<reference evidence="3" key="1">
    <citation type="submission" date="2018-05" db="EMBL/GenBank/DDBJ databases">
        <title>Complete genome sequence of Actinobacillus porcitonsillarum reference strain 9953L55 (CCUG 46996).</title>
        <authorList>
            <person name="Dona V."/>
            <person name="Perreten V."/>
        </authorList>
    </citation>
    <scope>NUCLEOTIDE SEQUENCE [LARGE SCALE GENOMIC DNA]</scope>
    <source>
        <strain evidence="3">9953L55</strain>
    </source>
</reference>
<dbReference type="Pfam" id="PF13490">
    <property type="entry name" value="zf-HC2"/>
    <property type="match status" value="1"/>
</dbReference>
<sequence>MRCRQATRIISDSHERPLTSQEKFSLRIHLMTCSHCRDFRQNCIKLRYLMKEFAKNAKK</sequence>
<gene>
    <name evidence="2" type="ORF">DDU33_00700</name>
</gene>
<protein>
    <submittedName>
        <fullName evidence="2">Zf-HC2 domain-containing protein</fullName>
    </submittedName>
</protein>
<dbReference type="Proteomes" id="UP000244920">
    <property type="component" value="Chromosome"/>
</dbReference>
<name>A0A2U8FGR5_9PAST</name>
<dbReference type="KEGG" id="apor:DDU33_00700"/>
<dbReference type="RefSeq" id="WP_005818068.1">
    <property type="nucleotide sequence ID" value="NZ_CP029206.1"/>
</dbReference>
<accession>A0A2U8FGR5</accession>
<organism evidence="2 3">
    <name type="scientific">Actinobacillus porcitonsillarum</name>
    <dbReference type="NCBI Taxonomy" id="189834"/>
    <lineage>
        <taxon>Bacteria</taxon>
        <taxon>Pseudomonadati</taxon>
        <taxon>Pseudomonadota</taxon>
        <taxon>Gammaproteobacteria</taxon>
        <taxon>Pasteurellales</taxon>
        <taxon>Pasteurellaceae</taxon>
        <taxon>Actinobacillus</taxon>
    </lineage>
</organism>
<keyword evidence="3" id="KW-1185">Reference proteome</keyword>
<dbReference type="AlphaFoldDB" id="A0A2U8FGR5"/>
<evidence type="ECO:0000313" key="2">
    <source>
        <dbReference type="EMBL" id="AWI50107.1"/>
    </source>
</evidence>
<evidence type="ECO:0000313" key="3">
    <source>
        <dbReference type="Proteomes" id="UP000244920"/>
    </source>
</evidence>
<dbReference type="EMBL" id="CP029206">
    <property type="protein sequence ID" value="AWI50107.1"/>
    <property type="molecule type" value="Genomic_DNA"/>
</dbReference>
<feature type="domain" description="Putative zinc-finger" evidence="1">
    <location>
        <begin position="3"/>
        <end position="37"/>
    </location>
</feature>
<proteinExistence type="predicted"/>
<evidence type="ECO:0000259" key="1">
    <source>
        <dbReference type="Pfam" id="PF13490"/>
    </source>
</evidence>